<keyword evidence="2" id="KW-0472">Membrane</keyword>
<keyword evidence="2" id="KW-0812">Transmembrane</keyword>
<feature type="region of interest" description="Disordered" evidence="1">
    <location>
        <begin position="70"/>
        <end position="136"/>
    </location>
</feature>
<organism evidence="3 4">
    <name type="scientific">Coemansia biformis</name>
    <dbReference type="NCBI Taxonomy" id="1286918"/>
    <lineage>
        <taxon>Eukaryota</taxon>
        <taxon>Fungi</taxon>
        <taxon>Fungi incertae sedis</taxon>
        <taxon>Zoopagomycota</taxon>
        <taxon>Kickxellomycotina</taxon>
        <taxon>Kickxellomycetes</taxon>
        <taxon>Kickxellales</taxon>
        <taxon>Kickxellaceae</taxon>
        <taxon>Coemansia</taxon>
    </lineage>
</organism>
<keyword evidence="2" id="KW-1133">Transmembrane helix</keyword>
<gene>
    <name evidence="3" type="ORF">LPJ61_006420</name>
</gene>
<reference evidence="3" key="1">
    <citation type="submission" date="2022-07" db="EMBL/GenBank/DDBJ databases">
        <title>Phylogenomic reconstructions and comparative analyses of Kickxellomycotina fungi.</title>
        <authorList>
            <person name="Reynolds N.K."/>
            <person name="Stajich J.E."/>
            <person name="Barry K."/>
            <person name="Grigoriev I.V."/>
            <person name="Crous P."/>
            <person name="Smith M.E."/>
        </authorList>
    </citation>
    <scope>NUCLEOTIDE SEQUENCE</scope>
    <source>
        <strain evidence="3">BCRC 34381</strain>
    </source>
</reference>
<name>A0A9W8CNX6_9FUNG</name>
<comment type="caution">
    <text evidence="3">The sequence shown here is derived from an EMBL/GenBank/DDBJ whole genome shotgun (WGS) entry which is preliminary data.</text>
</comment>
<dbReference type="CDD" id="cd12087">
    <property type="entry name" value="TM_EGFR-like"/>
    <property type="match status" value="1"/>
</dbReference>
<feature type="compositionally biased region" description="Basic and acidic residues" evidence="1">
    <location>
        <begin position="207"/>
        <end position="229"/>
    </location>
</feature>
<feature type="compositionally biased region" description="Low complexity" evidence="1">
    <location>
        <begin position="89"/>
        <end position="114"/>
    </location>
</feature>
<keyword evidence="4" id="KW-1185">Reference proteome</keyword>
<feature type="region of interest" description="Disordered" evidence="1">
    <location>
        <begin position="191"/>
        <end position="229"/>
    </location>
</feature>
<dbReference type="AlphaFoldDB" id="A0A9W8CNX6"/>
<proteinExistence type="predicted"/>
<evidence type="ECO:0000256" key="2">
    <source>
        <dbReference type="SAM" id="Phobius"/>
    </source>
</evidence>
<sequence>MGGTNLCSYTSVRSYYTLLGDFIPFIRGIVGKDVGYKAPDNSTTPQANPNFGVIFAAATSDKDASLISGDLLAPRDDSKPTLPTHTRATPTSVKSSSSEATSTKTTSSDQSTATLGDASDTSNNSESDSAVDSSPSGLSKRAITIIAAVCGSLGTLLLVALGIFLYRWYRGHIRRIHDPYHAPSVRDMLEDMFNNPDDQPPPPLYRPQDRPSTRAAKAAEDAARKSLKK</sequence>
<evidence type="ECO:0000313" key="3">
    <source>
        <dbReference type="EMBL" id="KAJ1718946.1"/>
    </source>
</evidence>
<dbReference type="OrthoDB" id="6380398at2759"/>
<evidence type="ECO:0000313" key="4">
    <source>
        <dbReference type="Proteomes" id="UP001143981"/>
    </source>
</evidence>
<accession>A0A9W8CNX6</accession>
<feature type="transmembrane region" description="Helical" evidence="2">
    <location>
        <begin position="142"/>
        <end position="166"/>
    </location>
</feature>
<protein>
    <submittedName>
        <fullName evidence="3">Uncharacterized protein</fullName>
    </submittedName>
</protein>
<evidence type="ECO:0000256" key="1">
    <source>
        <dbReference type="SAM" id="MobiDB-lite"/>
    </source>
</evidence>
<dbReference type="Proteomes" id="UP001143981">
    <property type="component" value="Unassembled WGS sequence"/>
</dbReference>
<dbReference type="EMBL" id="JANBOI010003102">
    <property type="protein sequence ID" value="KAJ1718946.1"/>
    <property type="molecule type" value="Genomic_DNA"/>
</dbReference>
<feature type="compositionally biased region" description="Low complexity" evidence="1">
    <location>
        <begin position="122"/>
        <end position="136"/>
    </location>
</feature>